<gene>
    <name evidence="1" type="ORF">CEXT_10221</name>
</gene>
<accession>A0AAV4WMD0</accession>
<name>A0AAV4WMD0_CAEEX</name>
<protein>
    <submittedName>
        <fullName evidence="1">Uncharacterized protein</fullName>
    </submittedName>
</protein>
<sequence>MRLFNNQSHRGIHALICSNPLRQQQLPKLLTATIRSIRIVSSTDYKILILQGLAYSIKYASTNALSNRFAKGLKESGMTRHRLGILKALSL</sequence>
<dbReference type="AlphaFoldDB" id="A0AAV4WMD0"/>
<organism evidence="1 2">
    <name type="scientific">Caerostris extrusa</name>
    <name type="common">Bark spider</name>
    <name type="synonym">Caerostris bankana</name>
    <dbReference type="NCBI Taxonomy" id="172846"/>
    <lineage>
        <taxon>Eukaryota</taxon>
        <taxon>Metazoa</taxon>
        <taxon>Ecdysozoa</taxon>
        <taxon>Arthropoda</taxon>
        <taxon>Chelicerata</taxon>
        <taxon>Arachnida</taxon>
        <taxon>Araneae</taxon>
        <taxon>Araneomorphae</taxon>
        <taxon>Entelegynae</taxon>
        <taxon>Araneoidea</taxon>
        <taxon>Araneidae</taxon>
        <taxon>Caerostris</taxon>
    </lineage>
</organism>
<evidence type="ECO:0000313" key="1">
    <source>
        <dbReference type="EMBL" id="GIY83681.1"/>
    </source>
</evidence>
<keyword evidence="2" id="KW-1185">Reference proteome</keyword>
<proteinExistence type="predicted"/>
<comment type="caution">
    <text evidence="1">The sequence shown here is derived from an EMBL/GenBank/DDBJ whole genome shotgun (WGS) entry which is preliminary data.</text>
</comment>
<evidence type="ECO:0000313" key="2">
    <source>
        <dbReference type="Proteomes" id="UP001054945"/>
    </source>
</evidence>
<reference evidence="1 2" key="1">
    <citation type="submission" date="2021-06" db="EMBL/GenBank/DDBJ databases">
        <title>Caerostris extrusa draft genome.</title>
        <authorList>
            <person name="Kono N."/>
            <person name="Arakawa K."/>
        </authorList>
    </citation>
    <scope>NUCLEOTIDE SEQUENCE [LARGE SCALE GENOMIC DNA]</scope>
</reference>
<dbReference type="Proteomes" id="UP001054945">
    <property type="component" value="Unassembled WGS sequence"/>
</dbReference>
<dbReference type="EMBL" id="BPLR01016416">
    <property type="protein sequence ID" value="GIY83681.1"/>
    <property type="molecule type" value="Genomic_DNA"/>
</dbReference>